<comment type="caution">
    <text evidence="1">The sequence shown here is derived from an EMBL/GenBank/DDBJ whole genome shotgun (WGS) entry which is preliminary data.</text>
</comment>
<protein>
    <submittedName>
        <fullName evidence="1">Uncharacterized protein</fullName>
    </submittedName>
</protein>
<dbReference type="Proteomes" id="UP000326396">
    <property type="component" value="Unassembled WGS sequence"/>
</dbReference>
<gene>
    <name evidence="1" type="ORF">E3N88_45375</name>
</gene>
<accession>A0A5N6L9E4</accession>
<evidence type="ECO:0000313" key="2">
    <source>
        <dbReference type="Proteomes" id="UP000326396"/>
    </source>
</evidence>
<evidence type="ECO:0000313" key="1">
    <source>
        <dbReference type="EMBL" id="KAC9696430.1"/>
    </source>
</evidence>
<dbReference type="AlphaFoldDB" id="A0A5N6L9E4"/>
<dbReference type="OrthoDB" id="1729447at2759"/>
<organism evidence="1 2">
    <name type="scientific">Mikania micrantha</name>
    <name type="common">bitter vine</name>
    <dbReference type="NCBI Taxonomy" id="192012"/>
    <lineage>
        <taxon>Eukaryota</taxon>
        <taxon>Viridiplantae</taxon>
        <taxon>Streptophyta</taxon>
        <taxon>Embryophyta</taxon>
        <taxon>Tracheophyta</taxon>
        <taxon>Spermatophyta</taxon>
        <taxon>Magnoliopsida</taxon>
        <taxon>eudicotyledons</taxon>
        <taxon>Gunneridae</taxon>
        <taxon>Pentapetalae</taxon>
        <taxon>asterids</taxon>
        <taxon>campanulids</taxon>
        <taxon>Asterales</taxon>
        <taxon>Asteraceae</taxon>
        <taxon>Asteroideae</taxon>
        <taxon>Heliantheae alliance</taxon>
        <taxon>Eupatorieae</taxon>
        <taxon>Mikania</taxon>
    </lineage>
</organism>
<keyword evidence="2" id="KW-1185">Reference proteome</keyword>
<sequence length="120" mass="13064">MAASVSSPLMKKPIMDFPPRRRIKAQIFEEIAEAVVSAALRACDILGLIKKDDTSAPATPLTNATTCCADGGDGRHQLTVRASPLIDFMWSWVITVEIEGTNSAEEVRVEIVVVHMRGIE</sequence>
<reference evidence="1 2" key="1">
    <citation type="submission" date="2019-05" db="EMBL/GenBank/DDBJ databases">
        <title>Mikania micrantha, genome provides insights into the molecular mechanism of rapid growth.</title>
        <authorList>
            <person name="Liu B."/>
        </authorList>
    </citation>
    <scope>NUCLEOTIDE SEQUENCE [LARGE SCALE GENOMIC DNA]</scope>
    <source>
        <strain evidence="1">NLD-2019</strain>
        <tissue evidence="1">Leaf</tissue>
    </source>
</reference>
<name>A0A5N6L9E4_9ASTR</name>
<proteinExistence type="predicted"/>
<dbReference type="EMBL" id="SZYD01002322">
    <property type="protein sequence ID" value="KAC9696430.1"/>
    <property type="molecule type" value="Genomic_DNA"/>
</dbReference>